<comment type="similarity">
    <text evidence="2">Belongs to the bZIP family.</text>
</comment>
<dbReference type="EMBL" id="CM029041">
    <property type="protein sequence ID" value="KAG2627191.1"/>
    <property type="molecule type" value="Genomic_DNA"/>
</dbReference>
<feature type="region of interest" description="Disordered" evidence="8">
    <location>
        <begin position="32"/>
        <end position="54"/>
    </location>
</feature>
<dbReference type="GO" id="GO:0005634">
    <property type="term" value="C:nucleus"/>
    <property type="evidence" value="ECO:0007669"/>
    <property type="project" value="UniProtKB-SubCell"/>
</dbReference>
<dbReference type="Pfam" id="PF14144">
    <property type="entry name" value="DOG1"/>
    <property type="match status" value="1"/>
</dbReference>
<dbReference type="FunFam" id="1.20.5.170:FF:000019">
    <property type="entry name" value="BZIP family transcription factor"/>
    <property type="match status" value="1"/>
</dbReference>
<evidence type="ECO:0000259" key="9">
    <source>
        <dbReference type="PROSITE" id="PS50217"/>
    </source>
</evidence>
<dbReference type="InterPro" id="IPR046347">
    <property type="entry name" value="bZIP_sf"/>
</dbReference>
<dbReference type="AlphaFoldDB" id="A0A8T0USK8"/>
<reference evidence="11" key="1">
    <citation type="submission" date="2020-05" db="EMBL/GenBank/DDBJ databases">
        <title>WGS assembly of Panicum virgatum.</title>
        <authorList>
            <person name="Lovell J.T."/>
            <person name="Jenkins J."/>
            <person name="Shu S."/>
            <person name="Juenger T.E."/>
            <person name="Schmutz J."/>
        </authorList>
    </citation>
    <scope>NUCLEOTIDE SEQUENCE</scope>
    <source>
        <strain evidence="11">AP13</strain>
    </source>
</reference>
<dbReference type="PANTHER" id="PTHR45693">
    <property type="entry name" value="TRANSCRIPTION FACTOR TGA9"/>
    <property type="match status" value="1"/>
</dbReference>
<feature type="domain" description="BZIP" evidence="9">
    <location>
        <begin position="118"/>
        <end position="161"/>
    </location>
</feature>
<feature type="region of interest" description="Disordered" evidence="8">
    <location>
        <begin position="409"/>
        <end position="431"/>
    </location>
</feature>
<evidence type="ECO:0000256" key="4">
    <source>
        <dbReference type="ARBA" id="ARBA00023125"/>
    </source>
</evidence>
<evidence type="ECO:0000256" key="5">
    <source>
        <dbReference type="ARBA" id="ARBA00023163"/>
    </source>
</evidence>
<evidence type="ECO:0000256" key="8">
    <source>
        <dbReference type="SAM" id="MobiDB-lite"/>
    </source>
</evidence>
<keyword evidence="7" id="KW-0175">Coiled coil</keyword>
<dbReference type="Gene3D" id="1.20.5.170">
    <property type="match status" value="1"/>
</dbReference>
<dbReference type="InterPro" id="IPR004827">
    <property type="entry name" value="bZIP"/>
</dbReference>
<dbReference type="Pfam" id="PF00170">
    <property type="entry name" value="bZIP_1"/>
    <property type="match status" value="1"/>
</dbReference>
<dbReference type="PROSITE" id="PS00036">
    <property type="entry name" value="BZIP_BASIC"/>
    <property type="match status" value="1"/>
</dbReference>
<feature type="coiled-coil region" evidence="7">
    <location>
        <begin position="139"/>
        <end position="166"/>
    </location>
</feature>
<keyword evidence="3" id="KW-0805">Transcription regulation</keyword>
<dbReference type="PANTHER" id="PTHR45693:SF16">
    <property type="entry name" value="TRANSCRIPTION FACTOR TGAL5"/>
    <property type="match status" value="1"/>
</dbReference>
<dbReference type="GO" id="GO:0003700">
    <property type="term" value="F:DNA-binding transcription factor activity"/>
    <property type="evidence" value="ECO:0007669"/>
    <property type="project" value="InterPro"/>
</dbReference>
<comment type="subcellular location">
    <subcellularLocation>
        <location evidence="1">Nucleus</location>
    </subcellularLocation>
</comment>
<dbReference type="SMART" id="SM00338">
    <property type="entry name" value="BRLZ"/>
    <property type="match status" value="1"/>
</dbReference>
<accession>A0A8T0USK8</accession>
<protein>
    <submittedName>
        <fullName evidence="11">Uncharacterized protein</fullName>
    </submittedName>
</protein>
<keyword evidence="6" id="KW-0539">Nucleus</keyword>
<evidence type="ECO:0000256" key="6">
    <source>
        <dbReference type="ARBA" id="ARBA00023242"/>
    </source>
</evidence>
<feature type="compositionally biased region" description="Basic and acidic residues" evidence="8">
    <location>
        <begin position="101"/>
        <end position="133"/>
    </location>
</feature>
<dbReference type="PROSITE" id="PS51806">
    <property type="entry name" value="DOG1"/>
    <property type="match status" value="1"/>
</dbReference>
<dbReference type="GO" id="GO:0006351">
    <property type="term" value="P:DNA-templated transcription"/>
    <property type="evidence" value="ECO:0007669"/>
    <property type="project" value="InterPro"/>
</dbReference>
<dbReference type="InterPro" id="IPR025422">
    <property type="entry name" value="TGA_domain"/>
</dbReference>
<proteinExistence type="inferred from homology"/>
<evidence type="ECO:0000259" key="10">
    <source>
        <dbReference type="PROSITE" id="PS51806"/>
    </source>
</evidence>
<evidence type="ECO:0000313" key="11">
    <source>
        <dbReference type="EMBL" id="KAG2627191.1"/>
    </source>
</evidence>
<feature type="domain" description="DOG1" evidence="10">
    <location>
        <begin position="184"/>
        <end position="398"/>
    </location>
</feature>
<sequence length="431" mass="47820">MYAAAGYLAARPPTLEIFPSWPMSHLQQLYSGNSHSVGSTTDSSSGQKNMPQAELVSSGSIRADYEQQHEVLMVTVDDYNYEQGLGAAATTAPIFQQHTAGQDRRKNGSTRKDGKLLDAKTERRLAQNREAARKSRLRKKAYVQQLETSRIRLQQIERELQGARSQGLFAGGGGSASGDTSSGAVMFDMEYARWLEDDSKLMTELQGILQAQNLDANLGAIVEECMRHYDELFHLRAMLARSDVFHLMTGLWVTTAERCFLWMGGFRPSEILKMLIPQLDPLTEQQLLGMCHLQRSSLQTEEALVQGLQQLHQSLADAVGASPLSDGASVANYTALMALALDRLDTLESFYRQADNLRQQTLQHMRRLLTTRQAARCFLSIGEYRRRLRALSSVWASSRPRESFVAAAGDVSPTATGTAGQAVRPYSNHSQ</sequence>
<evidence type="ECO:0000256" key="2">
    <source>
        <dbReference type="ARBA" id="ARBA00007163"/>
    </source>
</evidence>
<comment type="caution">
    <text evidence="11">The sequence shown here is derived from an EMBL/GenBank/DDBJ whole genome shotgun (WGS) entry which is preliminary data.</text>
</comment>
<keyword evidence="12" id="KW-1185">Reference proteome</keyword>
<dbReference type="GO" id="GO:0043565">
    <property type="term" value="F:sequence-specific DNA binding"/>
    <property type="evidence" value="ECO:0007669"/>
    <property type="project" value="InterPro"/>
</dbReference>
<evidence type="ECO:0000256" key="1">
    <source>
        <dbReference type="ARBA" id="ARBA00004123"/>
    </source>
</evidence>
<evidence type="ECO:0000256" key="7">
    <source>
        <dbReference type="SAM" id="Coils"/>
    </source>
</evidence>
<dbReference type="SUPFAM" id="SSF57959">
    <property type="entry name" value="Leucine zipper domain"/>
    <property type="match status" value="1"/>
</dbReference>
<gene>
    <name evidence="11" type="ORF">PVAP13_3KG228182</name>
</gene>
<dbReference type="Proteomes" id="UP000823388">
    <property type="component" value="Chromosome 3K"/>
</dbReference>
<dbReference type="PROSITE" id="PS50217">
    <property type="entry name" value="BZIP"/>
    <property type="match status" value="1"/>
</dbReference>
<keyword evidence="5" id="KW-0804">Transcription</keyword>
<organism evidence="11 12">
    <name type="scientific">Panicum virgatum</name>
    <name type="common">Blackwell switchgrass</name>
    <dbReference type="NCBI Taxonomy" id="38727"/>
    <lineage>
        <taxon>Eukaryota</taxon>
        <taxon>Viridiplantae</taxon>
        <taxon>Streptophyta</taxon>
        <taxon>Embryophyta</taxon>
        <taxon>Tracheophyta</taxon>
        <taxon>Spermatophyta</taxon>
        <taxon>Magnoliopsida</taxon>
        <taxon>Liliopsida</taxon>
        <taxon>Poales</taxon>
        <taxon>Poaceae</taxon>
        <taxon>PACMAD clade</taxon>
        <taxon>Panicoideae</taxon>
        <taxon>Panicodae</taxon>
        <taxon>Paniceae</taxon>
        <taxon>Panicinae</taxon>
        <taxon>Panicum</taxon>
        <taxon>Panicum sect. Hiantes</taxon>
    </lineage>
</organism>
<name>A0A8T0USK8_PANVG</name>
<feature type="compositionally biased region" description="Low complexity" evidence="8">
    <location>
        <begin position="34"/>
        <end position="46"/>
    </location>
</feature>
<keyword evidence="4" id="KW-0238">DNA-binding</keyword>
<evidence type="ECO:0000256" key="3">
    <source>
        <dbReference type="ARBA" id="ARBA00023015"/>
    </source>
</evidence>
<feature type="region of interest" description="Disordered" evidence="8">
    <location>
        <begin position="96"/>
        <end position="133"/>
    </location>
</feature>
<evidence type="ECO:0000313" key="12">
    <source>
        <dbReference type="Proteomes" id="UP000823388"/>
    </source>
</evidence>